<protein>
    <submittedName>
        <fullName evidence="1">Uncharacterized protein</fullName>
    </submittedName>
</protein>
<sequence>MITVKVKLVIATTAIEAEIHHIILCPAELMVILISRFSLGSVYERSETKRVMPE</sequence>
<gene>
    <name evidence="1" type="ORF">METZ01_LOCUS117525</name>
</gene>
<accession>A0A381XJM2</accession>
<evidence type="ECO:0000313" key="1">
    <source>
        <dbReference type="EMBL" id="SVA64671.1"/>
    </source>
</evidence>
<dbReference type="AlphaFoldDB" id="A0A381XJM2"/>
<dbReference type="EMBL" id="UINC01015340">
    <property type="protein sequence ID" value="SVA64671.1"/>
    <property type="molecule type" value="Genomic_DNA"/>
</dbReference>
<proteinExistence type="predicted"/>
<name>A0A381XJM2_9ZZZZ</name>
<organism evidence="1">
    <name type="scientific">marine metagenome</name>
    <dbReference type="NCBI Taxonomy" id="408172"/>
    <lineage>
        <taxon>unclassified sequences</taxon>
        <taxon>metagenomes</taxon>
        <taxon>ecological metagenomes</taxon>
    </lineage>
</organism>
<reference evidence="1" key="1">
    <citation type="submission" date="2018-05" db="EMBL/GenBank/DDBJ databases">
        <authorList>
            <person name="Lanie J.A."/>
            <person name="Ng W.-L."/>
            <person name="Kazmierczak K.M."/>
            <person name="Andrzejewski T.M."/>
            <person name="Davidsen T.M."/>
            <person name="Wayne K.J."/>
            <person name="Tettelin H."/>
            <person name="Glass J.I."/>
            <person name="Rusch D."/>
            <person name="Podicherti R."/>
            <person name="Tsui H.-C.T."/>
            <person name="Winkler M.E."/>
        </authorList>
    </citation>
    <scope>NUCLEOTIDE SEQUENCE</scope>
</reference>